<name>A0A0C2CRK3_9BACT</name>
<reference evidence="3 4" key="1">
    <citation type="submission" date="2014-12" db="EMBL/GenBank/DDBJ databases">
        <title>Genome assembly of Enhygromyxa salina DSM 15201.</title>
        <authorList>
            <person name="Sharma G."/>
            <person name="Subramanian S."/>
        </authorList>
    </citation>
    <scope>NUCLEOTIDE SEQUENCE [LARGE SCALE GENOMIC DNA]</scope>
    <source>
        <strain evidence="3 4">DSM 15201</strain>
    </source>
</reference>
<dbReference type="Proteomes" id="UP000031599">
    <property type="component" value="Unassembled WGS sequence"/>
</dbReference>
<dbReference type="Gene3D" id="3.90.1340.10">
    <property type="entry name" value="Phage tail collar domain"/>
    <property type="match status" value="1"/>
</dbReference>
<dbReference type="RefSeq" id="WP_205633146.1">
    <property type="nucleotide sequence ID" value="NZ_JMCC02000140.1"/>
</dbReference>
<feature type="compositionally biased region" description="Basic and acidic residues" evidence="1">
    <location>
        <begin position="492"/>
        <end position="513"/>
    </location>
</feature>
<dbReference type="AlphaFoldDB" id="A0A0C2CRK3"/>
<dbReference type="EMBL" id="JMCC02000140">
    <property type="protein sequence ID" value="KIG12270.1"/>
    <property type="molecule type" value="Genomic_DNA"/>
</dbReference>
<sequence length="562" mass="61320">MLRDLIPGLTLGMGADPVLGQLRGDAIDHAGVVTSGGEGQTVEFELEVVTNVRELSNALDVSAAGTYSGVFSASARAKYVTSSNFNSYHTYVIVKCHVTNPIQVLADVRPKPSVNAWVKTAKRAEFHERFGTEFLVGEVSGGAYYGVIDIASTTSDKQREIAAQVSGSGWGASADASVAQRMRAVSENLSKRIEVFREGGEGSNPTDIDQMIQAVVNFPEQVRARSVVFRGIYKDYKTVMFENFERDPSPEETTQRHNDIELLGRMYLDMIQLRGDLTYMMTNLGRLEVGEGVKLEGFDSIDDPTLPHRRAVLRNNLERAWKAVTTLVEQIPDVARKCRSGDPYTVPTPYSLDFQLPNLIGENMQIKQMSDKIAELQRQVVPLGTIAMWSGSTIPNGWALCNGEKVGIHQTPDLRGRFVVGYDPGHDEYKRVGNLSQGGNSAGFGGGVDTIEHTHVVAGHSHSKGDLHVAGGGAHNHRIQGDGDGNSTYRPKGRETSNVHRSYRTETDGDHGHSNASFGGRVGRLPASPAEQVVDGDRDVTLVAKHDNRPKFYVLAYIVKVA</sequence>
<feature type="domain" description="Phage tail collar" evidence="2">
    <location>
        <begin position="384"/>
        <end position="414"/>
    </location>
</feature>
<evidence type="ECO:0000313" key="4">
    <source>
        <dbReference type="Proteomes" id="UP000031599"/>
    </source>
</evidence>
<feature type="region of interest" description="Disordered" evidence="1">
    <location>
        <begin position="476"/>
        <end position="526"/>
    </location>
</feature>
<protein>
    <recommendedName>
        <fullName evidence="2">Phage tail collar domain-containing protein</fullName>
    </recommendedName>
</protein>
<dbReference type="SUPFAM" id="SSF88874">
    <property type="entry name" value="Receptor-binding domain of short tail fibre protein gp12"/>
    <property type="match status" value="1"/>
</dbReference>
<comment type="caution">
    <text evidence="3">The sequence shown here is derived from an EMBL/GenBank/DDBJ whole genome shotgun (WGS) entry which is preliminary data.</text>
</comment>
<gene>
    <name evidence="3" type="ORF">DB30_01746</name>
</gene>
<evidence type="ECO:0000256" key="1">
    <source>
        <dbReference type="SAM" id="MobiDB-lite"/>
    </source>
</evidence>
<dbReference type="InterPro" id="IPR011083">
    <property type="entry name" value="Phage_tail_collar_dom"/>
</dbReference>
<evidence type="ECO:0000259" key="2">
    <source>
        <dbReference type="Pfam" id="PF07484"/>
    </source>
</evidence>
<accession>A0A0C2CRK3</accession>
<dbReference type="CDD" id="cd22641">
    <property type="entry name" value="C24-like"/>
    <property type="match status" value="1"/>
</dbReference>
<organism evidence="3 4">
    <name type="scientific">Enhygromyxa salina</name>
    <dbReference type="NCBI Taxonomy" id="215803"/>
    <lineage>
        <taxon>Bacteria</taxon>
        <taxon>Pseudomonadati</taxon>
        <taxon>Myxococcota</taxon>
        <taxon>Polyangia</taxon>
        <taxon>Nannocystales</taxon>
        <taxon>Nannocystaceae</taxon>
        <taxon>Enhygromyxa</taxon>
    </lineage>
</organism>
<evidence type="ECO:0000313" key="3">
    <source>
        <dbReference type="EMBL" id="KIG12270.1"/>
    </source>
</evidence>
<dbReference type="InterPro" id="IPR037053">
    <property type="entry name" value="Phage_tail_collar_dom_sf"/>
</dbReference>
<proteinExistence type="predicted"/>
<dbReference type="Pfam" id="PF07484">
    <property type="entry name" value="Collar"/>
    <property type="match status" value="1"/>
</dbReference>